<dbReference type="PANTHER" id="PTHR15911:SF6">
    <property type="entry name" value="WW DOMAIN-CONTAINING ADAPTER PROTEIN WITH COILED-COIL"/>
    <property type="match status" value="1"/>
</dbReference>
<feature type="compositionally biased region" description="Low complexity" evidence="4">
    <location>
        <begin position="474"/>
        <end position="488"/>
    </location>
</feature>
<dbReference type="GO" id="GO:0010506">
    <property type="term" value="P:regulation of autophagy"/>
    <property type="evidence" value="ECO:0007669"/>
    <property type="project" value="TreeGrafter"/>
</dbReference>
<dbReference type="InterPro" id="IPR001202">
    <property type="entry name" value="WW_dom"/>
</dbReference>
<feature type="compositionally biased region" description="Polar residues" evidence="4">
    <location>
        <begin position="310"/>
        <end position="326"/>
    </location>
</feature>
<evidence type="ECO:0000256" key="1">
    <source>
        <dbReference type="ARBA" id="ARBA00004123"/>
    </source>
</evidence>
<dbReference type="InterPro" id="IPR038867">
    <property type="entry name" value="WAC"/>
</dbReference>
<feature type="compositionally biased region" description="Polar residues" evidence="4">
    <location>
        <begin position="955"/>
        <end position="964"/>
    </location>
</feature>
<keyword evidence="3" id="KW-0539">Nucleus</keyword>
<dbReference type="SUPFAM" id="SSF51045">
    <property type="entry name" value="WW domain"/>
    <property type="match status" value="1"/>
</dbReference>
<feature type="region of interest" description="Disordered" evidence="4">
    <location>
        <begin position="565"/>
        <end position="601"/>
    </location>
</feature>
<dbReference type="SMART" id="SM00456">
    <property type="entry name" value="WW"/>
    <property type="match status" value="1"/>
</dbReference>
<dbReference type="CDD" id="cd00201">
    <property type="entry name" value="WW"/>
    <property type="match status" value="1"/>
</dbReference>
<feature type="region of interest" description="Disordered" evidence="4">
    <location>
        <begin position="292"/>
        <end position="401"/>
    </location>
</feature>
<dbReference type="Gene3D" id="2.20.70.10">
    <property type="match status" value="1"/>
</dbReference>
<accession>A0A4E0RA11</accession>
<comment type="subcellular location">
    <subcellularLocation>
        <location evidence="1">Nucleus</location>
    </subcellularLocation>
</comment>
<feature type="region of interest" description="Disordered" evidence="4">
    <location>
        <begin position="647"/>
        <end position="667"/>
    </location>
</feature>
<feature type="compositionally biased region" description="Basic and acidic residues" evidence="4">
    <location>
        <begin position="176"/>
        <end position="195"/>
    </location>
</feature>
<dbReference type="InterPro" id="IPR036020">
    <property type="entry name" value="WW_dom_sf"/>
</dbReference>
<dbReference type="PROSITE" id="PS01159">
    <property type="entry name" value="WW_DOMAIN_1"/>
    <property type="match status" value="1"/>
</dbReference>
<reference evidence="6" key="1">
    <citation type="submission" date="2019-03" db="EMBL/GenBank/DDBJ databases">
        <title>Improved annotation for the trematode Fasciola hepatica.</title>
        <authorList>
            <person name="Choi Y.-J."/>
            <person name="Martin J."/>
            <person name="Mitreva M."/>
        </authorList>
    </citation>
    <scope>NUCLEOTIDE SEQUENCE [LARGE SCALE GENOMIC DNA]</scope>
</reference>
<dbReference type="GO" id="GO:0000993">
    <property type="term" value="F:RNA polymerase II complex binding"/>
    <property type="evidence" value="ECO:0007669"/>
    <property type="project" value="TreeGrafter"/>
</dbReference>
<feature type="domain" description="WW" evidence="5">
    <location>
        <begin position="40"/>
        <end position="67"/>
    </location>
</feature>
<dbReference type="GO" id="GO:1904263">
    <property type="term" value="P:positive regulation of TORC1 signaling"/>
    <property type="evidence" value="ECO:0007669"/>
    <property type="project" value="TreeGrafter"/>
</dbReference>
<evidence type="ECO:0000313" key="7">
    <source>
        <dbReference type="Proteomes" id="UP000230066"/>
    </source>
</evidence>
<feature type="region of interest" description="Disordered" evidence="4">
    <location>
        <begin position="93"/>
        <end position="229"/>
    </location>
</feature>
<gene>
    <name evidence="6" type="ORF">D915_006231</name>
</gene>
<feature type="compositionally biased region" description="Polar residues" evidence="4">
    <location>
        <begin position="140"/>
        <end position="156"/>
    </location>
</feature>
<feature type="region of interest" description="Disordered" evidence="4">
    <location>
        <begin position="955"/>
        <end position="977"/>
    </location>
</feature>
<dbReference type="PROSITE" id="PS50020">
    <property type="entry name" value="WW_DOMAIN_2"/>
    <property type="match status" value="1"/>
</dbReference>
<feature type="region of interest" description="Disordered" evidence="4">
    <location>
        <begin position="1"/>
        <end position="27"/>
    </location>
</feature>
<evidence type="ECO:0000256" key="4">
    <source>
        <dbReference type="SAM" id="MobiDB-lite"/>
    </source>
</evidence>
<proteinExistence type="predicted"/>
<dbReference type="AlphaFoldDB" id="A0A4E0RA11"/>
<dbReference type="GO" id="GO:0005634">
    <property type="term" value="C:nucleus"/>
    <property type="evidence" value="ECO:0007669"/>
    <property type="project" value="UniProtKB-SubCell"/>
</dbReference>
<evidence type="ECO:0000313" key="6">
    <source>
        <dbReference type="EMBL" id="THD23154.1"/>
    </source>
</evidence>
<dbReference type="Proteomes" id="UP000230066">
    <property type="component" value="Unassembled WGS sequence"/>
</dbReference>
<feature type="compositionally biased region" description="Low complexity" evidence="4">
    <location>
        <begin position="211"/>
        <end position="223"/>
    </location>
</feature>
<dbReference type="GO" id="GO:0006325">
    <property type="term" value="P:chromatin organization"/>
    <property type="evidence" value="ECO:0007669"/>
    <property type="project" value="UniProtKB-KW"/>
</dbReference>
<comment type="caution">
    <text evidence="6">The sequence shown here is derived from an EMBL/GenBank/DDBJ whole genome shotgun (WGS) entry which is preliminary data.</text>
</comment>
<evidence type="ECO:0000256" key="3">
    <source>
        <dbReference type="ARBA" id="ARBA00023242"/>
    </source>
</evidence>
<feature type="compositionally biased region" description="Polar residues" evidence="4">
    <location>
        <begin position="373"/>
        <end position="401"/>
    </location>
</feature>
<feature type="compositionally biased region" description="Polar residues" evidence="4">
    <location>
        <begin position="339"/>
        <end position="348"/>
    </location>
</feature>
<dbReference type="Pfam" id="PF00397">
    <property type="entry name" value="WW"/>
    <property type="match status" value="1"/>
</dbReference>
<protein>
    <recommendedName>
        <fullName evidence="5">WW domain-containing protein</fullName>
    </recommendedName>
</protein>
<dbReference type="EMBL" id="JXXN02002305">
    <property type="protein sequence ID" value="THD23154.1"/>
    <property type="molecule type" value="Genomic_DNA"/>
</dbReference>
<sequence length="1005" mass="109272">MEVFTDCSGHSGDTVNHRTKRMGASRGRSEKNAIRVCGDWSEQLSSKGKIYFYNCITEVSQWQKPPEWKLPDMDHDELVRLLRAREQLDTRSLKRPRVVGASHTNSVKDTDGDQRSASPKRAKYIAEIRALNQTQERKPSPNSQSDTPVSRSNCITPVTPKICLPRRLNSRLSPRKTYDDRPRGDCRYAQSRRETGISANRLVPTDDMDISPDSSPMSGGSSPLRHSYRAQPAPNKRIRTGLGHIVPSDLAAYGATKSNMGNQFEPTLPSSKSSGPLLQLVDALRASLGLFGDSPNPGGSKGGLERFPTANGSQTCGRSVKSNHSSVFLGKDEKHRTPSIMTRESLTRPQYLPSPENSVPLNVRQRIPEKGSGFSSSLTVPNNSAKSHAEVQSSNSMDNPSKNISGLVSTLTTLVSLISNNKYVHPPPNSSPSPTVAAPGNVQTNYHRIPSYPYVTTQRTKPPISSPVIPSPLTPSANTGTSSSCESSNSRITHSMLASSGCSLSSHQMDDLLSSLENLTQQARSGTSRLTECYPNAGRKTSVHEFTSLPEERILQTSRGVISPHTTRPYCWSQPRGREPCDNASIPNVSEKLYRDSDQSSQVDRISDLVKVLKSAVEQHLSARSSVSSSSEPPNPAVLHRSAPAPIHEIHPTSDSSQPNRGESKSYENSIVSSFHHAVVSDSHTKPHTNGQILEKCEPEPAAPRFLIADSSPCPEGGAPCSNLSCLSAAPQDIPVSRIPMPSSVTPVVPSTVIGRAAEKQAPSPVDRLLEDKCLTRINKILNSPEAQQFLDSTVAAKYTDKSIERLEHEAQIEANKFDQLQSVLYGELSVESKKLRALVRISEAKLAIHKENGLYLAFEKSTVHLKLVIFVRTETFLITPDTHAIRLVISIVTGNPTSNGAASLGQPKLKRANMTSGSKTPKQSAKGSVMLPFRASVQPDTTVWHSGITSMLNANGGSRSGTSGEPLDPKQPAQRYSAEDVDKTLNGLTQLATRFYLPCAMQSK</sequence>
<organism evidence="6 7">
    <name type="scientific">Fasciola hepatica</name>
    <name type="common">Liver fluke</name>
    <dbReference type="NCBI Taxonomy" id="6192"/>
    <lineage>
        <taxon>Eukaryota</taxon>
        <taxon>Metazoa</taxon>
        <taxon>Spiralia</taxon>
        <taxon>Lophotrochozoa</taxon>
        <taxon>Platyhelminthes</taxon>
        <taxon>Trematoda</taxon>
        <taxon>Digenea</taxon>
        <taxon>Plagiorchiida</taxon>
        <taxon>Echinostomata</taxon>
        <taxon>Echinostomatoidea</taxon>
        <taxon>Fasciolidae</taxon>
        <taxon>Fasciola</taxon>
    </lineage>
</organism>
<evidence type="ECO:0000259" key="5">
    <source>
        <dbReference type="PROSITE" id="PS50020"/>
    </source>
</evidence>
<feature type="region of interest" description="Disordered" evidence="4">
    <location>
        <begin position="457"/>
        <end position="488"/>
    </location>
</feature>
<feature type="compositionally biased region" description="Polar residues" evidence="4">
    <location>
        <begin position="653"/>
        <end position="667"/>
    </location>
</feature>
<evidence type="ECO:0000256" key="2">
    <source>
        <dbReference type="ARBA" id="ARBA00022853"/>
    </source>
</evidence>
<keyword evidence="7" id="KW-1185">Reference proteome</keyword>
<dbReference type="PANTHER" id="PTHR15911">
    <property type="entry name" value="WW DOMAIN-CONTAINING ADAPTER PROTEIN WITH COILED-COIL"/>
    <property type="match status" value="1"/>
</dbReference>
<dbReference type="GO" id="GO:0003682">
    <property type="term" value="F:chromatin binding"/>
    <property type="evidence" value="ECO:0007669"/>
    <property type="project" value="TreeGrafter"/>
</dbReference>
<keyword evidence="2" id="KW-0156">Chromatin regulator</keyword>
<name>A0A4E0RA11_FASHE</name>